<keyword evidence="2 4" id="KW-0863">Zinc-finger</keyword>
<dbReference type="Gene3D" id="6.10.140.2220">
    <property type="match status" value="1"/>
</dbReference>
<evidence type="ECO:0000259" key="6">
    <source>
        <dbReference type="PROSITE" id="PS50865"/>
    </source>
</evidence>
<keyword evidence="3" id="KW-0862">Zinc</keyword>
<evidence type="ECO:0000313" key="8">
    <source>
        <dbReference type="Proteomes" id="UP001218188"/>
    </source>
</evidence>
<evidence type="ECO:0000256" key="5">
    <source>
        <dbReference type="SAM" id="MobiDB-lite"/>
    </source>
</evidence>
<feature type="region of interest" description="Disordered" evidence="5">
    <location>
        <begin position="1"/>
        <end position="33"/>
    </location>
</feature>
<name>A0AAD6WQZ6_9AGAR</name>
<dbReference type="EMBL" id="JARJCM010000220">
    <property type="protein sequence ID" value="KAJ7021937.1"/>
    <property type="molecule type" value="Genomic_DNA"/>
</dbReference>
<dbReference type="Proteomes" id="UP001218188">
    <property type="component" value="Unassembled WGS sequence"/>
</dbReference>
<sequence length="651" mass="72935">MEVGTASLSPTSLSTAERTPGTPTPCLSFNSNSRPIRSTAGPFPVEYLTIRRQCLFPLHTELNFTIALRLNASLEHPDTLADHTGNVIAIAMLAWDILIWDVLETISIPPDAASDLWPRLWAWFQFMDMYRDHLSGMHPLSVGSEKEMLSDVVSFAWRFAEHKPTIDRITTTPGLYAVATRTWSSLLEGTELREHELFAILTIITPSLGSDPDMLEQLAEGAGGSFVDLASLVTKHFHRVVGKGDIHVTGNAALLALRFLNTFVARIEEVVTEDLDARHFFLELLRKDVIQCLCHTVLTLCGTPDPSEGINTCFVLLRRILRHRPTMGIILDEALGRGLHVFLRSIIHCGLSDLSATHDNLNSFLLLFLPSSMMHHRTLLLMQIALKDLHYLTSTVTFQGSVIFRNWTYFTSLVESQFSLWNDCNRGLLARLKTCDNIKCNYIGEYNELERCSGCKNVYYCCWGCQIIDWTEGGHRQSCSLHRSLGLSSGCGLASRERSYIRALLHQEHLAQKFEIYNDVVLCLRKFPDAGYFVMFDYTSITVTTAVYSLAADDWGTHTDLRNCGPEWADYVARAARSKGCLTIHVMCYQDGGAVKYWVVPLRSNTSAVDDTLRRIAADSATSSDDTLAPFGDSVKALISMSEDEDFKETH</sequence>
<organism evidence="7 8">
    <name type="scientific">Mycena alexandri</name>
    <dbReference type="NCBI Taxonomy" id="1745969"/>
    <lineage>
        <taxon>Eukaryota</taxon>
        <taxon>Fungi</taxon>
        <taxon>Dikarya</taxon>
        <taxon>Basidiomycota</taxon>
        <taxon>Agaricomycotina</taxon>
        <taxon>Agaricomycetes</taxon>
        <taxon>Agaricomycetidae</taxon>
        <taxon>Agaricales</taxon>
        <taxon>Marasmiineae</taxon>
        <taxon>Mycenaceae</taxon>
        <taxon>Mycena</taxon>
    </lineage>
</organism>
<dbReference type="Pfam" id="PF01753">
    <property type="entry name" value="zf-MYND"/>
    <property type="match status" value="1"/>
</dbReference>
<dbReference type="SUPFAM" id="SSF144232">
    <property type="entry name" value="HIT/MYND zinc finger-like"/>
    <property type="match status" value="1"/>
</dbReference>
<comment type="caution">
    <text evidence="7">The sequence shown here is derived from an EMBL/GenBank/DDBJ whole genome shotgun (WGS) entry which is preliminary data.</text>
</comment>
<dbReference type="AlphaFoldDB" id="A0AAD6WQZ6"/>
<evidence type="ECO:0000313" key="7">
    <source>
        <dbReference type="EMBL" id="KAJ7021937.1"/>
    </source>
</evidence>
<feature type="domain" description="MYND-type" evidence="6">
    <location>
        <begin position="440"/>
        <end position="479"/>
    </location>
</feature>
<evidence type="ECO:0000256" key="2">
    <source>
        <dbReference type="ARBA" id="ARBA00022771"/>
    </source>
</evidence>
<evidence type="ECO:0000256" key="1">
    <source>
        <dbReference type="ARBA" id="ARBA00022723"/>
    </source>
</evidence>
<reference evidence="7" key="1">
    <citation type="submission" date="2023-03" db="EMBL/GenBank/DDBJ databases">
        <title>Massive genome expansion in bonnet fungi (Mycena s.s.) driven by repeated elements and novel gene families across ecological guilds.</title>
        <authorList>
            <consortium name="Lawrence Berkeley National Laboratory"/>
            <person name="Harder C.B."/>
            <person name="Miyauchi S."/>
            <person name="Viragh M."/>
            <person name="Kuo A."/>
            <person name="Thoen E."/>
            <person name="Andreopoulos B."/>
            <person name="Lu D."/>
            <person name="Skrede I."/>
            <person name="Drula E."/>
            <person name="Henrissat B."/>
            <person name="Morin E."/>
            <person name="Kohler A."/>
            <person name="Barry K."/>
            <person name="LaButti K."/>
            <person name="Morin E."/>
            <person name="Salamov A."/>
            <person name="Lipzen A."/>
            <person name="Mereny Z."/>
            <person name="Hegedus B."/>
            <person name="Baldrian P."/>
            <person name="Stursova M."/>
            <person name="Weitz H."/>
            <person name="Taylor A."/>
            <person name="Grigoriev I.V."/>
            <person name="Nagy L.G."/>
            <person name="Martin F."/>
            <person name="Kauserud H."/>
        </authorList>
    </citation>
    <scope>NUCLEOTIDE SEQUENCE</scope>
    <source>
        <strain evidence="7">CBHHK200</strain>
    </source>
</reference>
<gene>
    <name evidence="7" type="ORF">C8F04DRAFT_1273158</name>
</gene>
<evidence type="ECO:0000256" key="4">
    <source>
        <dbReference type="PROSITE-ProRule" id="PRU00134"/>
    </source>
</evidence>
<dbReference type="InterPro" id="IPR002893">
    <property type="entry name" value="Znf_MYND"/>
</dbReference>
<dbReference type="PROSITE" id="PS50865">
    <property type="entry name" value="ZF_MYND_2"/>
    <property type="match status" value="1"/>
</dbReference>
<dbReference type="GO" id="GO:0008270">
    <property type="term" value="F:zinc ion binding"/>
    <property type="evidence" value="ECO:0007669"/>
    <property type="project" value="UniProtKB-KW"/>
</dbReference>
<accession>A0AAD6WQZ6</accession>
<evidence type="ECO:0000256" key="3">
    <source>
        <dbReference type="ARBA" id="ARBA00022833"/>
    </source>
</evidence>
<feature type="compositionally biased region" description="Low complexity" evidence="5">
    <location>
        <begin position="1"/>
        <end position="16"/>
    </location>
</feature>
<protein>
    <recommendedName>
        <fullName evidence="6">MYND-type domain-containing protein</fullName>
    </recommendedName>
</protein>
<proteinExistence type="predicted"/>
<keyword evidence="8" id="KW-1185">Reference proteome</keyword>
<keyword evidence="1" id="KW-0479">Metal-binding</keyword>